<dbReference type="AlphaFoldDB" id="A0A6A6AAV1"/>
<comment type="cofactor">
    <cofactor evidence="1">
        <name>pyridoxal 5'-phosphate</name>
        <dbReference type="ChEBI" id="CHEBI:597326"/>
    </cofactor>
</comment>
<evidence type="ECO:0000313" key="10">
    <source>
        <dbReference type="EMBL" id="KAF2128275.1"/>
    </source>
</evidence>
<organism evidence="10 11">
    <name type="scientific">Dothidotthia symphoricarpi CBS 119687</name>
    <dbReference type="NCBI Taxonomy" id="1392245"/>
    <lineage>
        <taxon>Eukaryota</taxon>
        <taxon>Fungi</taxon>
        <taxon>Dikarya</taxon>
        <taxon>Ascomycota</taxon>
        <taxon>Pezizomycotina</taxon>
        <taxon>Dothideomycetes</taxon>
        <taxon>Pleosporomycetidae</taxon>
        <taxon>Pleosporales</taxon>
        <taxon>Dothidotthiaceae</taxon>
        <taxon>Dothidotthia</taxon>
    </lineage>
</organism>
<reference evidence="10" key="1">
    <citation type="journal article" date="2020" name="Stud. Mycol.">
        <title>101 Dothideomycetes genomes: a test case for predicting lifestyles and emergence of pathogens.</title>
        <authorList>
            <person name="Haridas S."/>
            <person name="Albert R."/>
            <person name="Binder M."/>
            <person name="Bloem J."/>
            <person name="Labutti K."/>
            <person name="Salamov A."/>
            <person name="Andreopoulos B."/>
            <person name="Baker S."/>
            <person name="Barry K."/>
            <person name="Bills G."/>
            <person name="Bluhm B."/>
            <person name="Cannon C."/>
            <person name="Castanera R."/>
            <person name="Culley D."/>
            <person name="Daum C."/>
            <person name="Ezra D."/>
            <person name="Gonzalez J."/>
            <person name="Henrissat B."/>
            <person name="Kuo A."/>
            <person name="Liang C."/>
            <person name="Lipzen A."/>
            <person name="Lutzoni F."/>
            <person name="Magnuson J."/>
            <person name="Mondo S."/>
            <person name="Nolan M."/>
            <person name="Ohm R."/>
            <person name="Pangilinan J."/>
            <person name="Park H.-J."/>
            <person name="Ramirez L."/>
            <person name="Alfaro M."/>
            <person name="Sun H."/>
            <person name="Tritt A."/>
            <person name="Yoshinaga Y."/>
            <person name="Zwiers L.-H."/>
            <person name="Turgeon B."/>
            <person name="Goodwin S."/>
            <person name="Spatafora J."/>
            <person name="Crous P."/>
            <person name="Grigoriev I."/>
        </authorList>
    </citation>
    <scope>NUCLEOTIDE SEQUENCE</scope>
    <source>
        <strain evidence="10">CBS 119687</strain>
    </source>
</reference>
<keyword evidence="7" id="KW-0663">Pyridoxal phosphate</keyword>
<evidence type="ECO:0000256" key="7">
    <source>
        <dbReference type="ARBA" id="ARBA00022898"/>
    </source>
</evidence>
<gene>
    <name evidence="10" type="ORF">P153DRAFT_341786</name>
</gene>
<sequence>MSTALVPSHFSLHFAVRKNILAFPKYVTSTSDDVQERAAVLLDANENSAGSCLAPEAEIGGGCPQDTIDLSNLNRYPSASHKSLRQRIVQWRRLESIEQVCVGSGASDIIDVIIRATCTPGSASILVTPPTFDFYRVCARLHDVGVTECSQEMTADGDFRLPIDHICAALSTDERIKVVFLASPGNPTGSLIPLEQILRILNLKEFRGILVVDEAYIDFAAAPERASAVQLLAKYNNLIVVQSLSKSHGLAGIRVGMAMAHPILISMLGKVQMPYRLSSVTLGLACEALSADGLARATELQRQVVQNRTRLTQLLIDPALASSGIGPPLGGLAANFVLVPIYAKQPSASGACQRDDARAKRIVWRLRTSHDIAVRHVGGQVGCSACVRITVGTVSELKALHTALRHVAEC</sequence>
<dbReference type="GO" id="GO:0030170">
    <property type="term" value="F:pyridoxal phosphate binding"/>
    <property type="evidence" value="ECO:0007669"/>
    <property type="project" value="InterPro"/>
</dbReference>
<comment type="similarity">
    <text evidence="3">Belongs to the class-I pyridoxal-phosphate-dependent aminotransferase family.</text>
</comment>
<dbReference type="RefSeq" id="XP_033522664.1">
    <property type="nucleotide sequence ID" value="XM_033665938.1"/>
</dbReference>
<dbReference type="PANTHER" id="PTHR42885:SF2">
    <property type="entry name" value="HISTIDINOL-PHOSPHATE AMINOTRANSFERASE"/>
    <property type="match status" value="1"/>
</dbReference>
<dbReference type="InterPro" id="IPR015424">
    <property type="entry name" value="PyrdxlP-dep_Trfase"/>
</dbReference>
<comment type="catalytic activity">
    <reaction evidence="8">
        <text>L-histidinol phosphate + 2-oxoglutarate = 3-(imidazol-4-yl)-2-oxopropyl phosphate + L-glutamate</text>
        <dbReference type="Rhea" id="RHEA:23744"/>
        <dbReference type="ChEBI" id="CHEBI:16810"/>
        <dbReference type="ChEBI" id="CHEBI:29985"/>
        <dbReference type="ChEBI" id="CHEBI:57766"/>
        <dbReference type="ChEBI" id="CHEBI:57980"/>
        <dbReference type="EC" id="2.6.1.9"/>
    </reaction>
</comment>
<dbReference type="Gene3D" id="3.90.1150.10">
    <property type="entry name" value="Aspartate Aminotransferase, domain 1"/>
    <property type="match status" value="1"/>
</dbReference>
<dbReference type="Gene3D" id="3.40.640.10">
    <property type="entry name" value="Type I PLP-dependent aspartate aminotransferase-like (Major domain)"/>
    <property type="match status" value="1"/>
</dbReference>
<dbReference type="Pfam" id="PF00155">
    <property type="entry name" value="Aminotran_1_2"/>
    <property type="match status" value="1"/>
</dbReference>
<evidence type="ECO:0000256" key="6">
    <source>
        <dbReference type="ARBA" id="ARBA00022679"/>
    </source>
</evidence>
<evidence type="ECO:0000256" key="2">
    <source>
        <dbReference type="ARBA" id="ARBA00005011"/>
    </source>
</evidence>
<dbReference type="PANTHER" id="PTHR42885">
    <property type="entry name" value="HISTIDINOL-PHOSPHATE AMINOTRANSFERASE-RELATED"/>
    <property type="match status" value="1"/>
</dbReference>
<proteinExistence type="inferred from homology"/>
<evidence type="ECO:0000256" key="1">
    <source>
        <dbReference type="ARBA" id="ARBA00001933"/>
    </source>
</evidence>
<keyword evidence="11" id="KW-1185">Reference proteome</keyword>
<name>A0A6A6AAV1_9PLEO</name>
<dbReference type="InterPro" id="IPR004839">
    <property type="entry name" value="Aminotransferase_I/II_large"/>
</dbReference>
<dbReference type="SUPFAM" id="SSF53383">
    <property type="entry name" value="PLP-dependent transferases"/>
    <property type="match status" value="1"/>
</dbReference>
<feature type="domain" description="Aminotransferase class I/classII large" evidence="9">
    <location>
        <begin position="67"/>
        <end position="402"/>
    </location>
</feature>
<accession>A0A6A6AAV1</accession>
<keyword evidence="5" id="KW-0032">Aminotransferase</keyword>
<evidence type="ECO:0000259" key="9">
    <source>
        <dbReference type="Pfam" id="PF00155"/>
    </source>
</evidence>
<protein>
    <recommendedName>
        <fullName evidence="4">histidinol-phosphate transaminase</fullName>
        <ecNumber evidence="4">2.6.1.9</ecNumber>
    </recommendedName>
</protein>
<dbReference type="PROSITE" id="PS00105">
    <property type="entry name" value="AA_TRANSFER_CLASS_1"/>
    <property type="match status" value="1"/>
</dbReference>
<evidence type="ECO:0000256" key="3">
    <source>
        <dbReference type="ARBA" id="ARBA00007441"/>
    </source>
</evidence>
<dbReference type="InterPro" id="IPR015421">
    <property type="entry name" value="PyrdxlP-dep_Trfase_major"/>
</dbReference>
<dbReference type="GO" id="GO:0004400">
    <property type="term" value="F:histidinol-phosphate transaminase activity"/>
    <property type="evidence" value="ECO:0007669"/>
    <property type="project" value="UniProtKB-EC"/>
</dbReference>
<dbReference type="Proteomes" id="UP000799771">
    <property type="component" value="Unassembled WGS sequence"/>
</dbReference>
<dbReference type="InterPro" id="IPR015422">
    <property type="entry name" value="PyrdxlP-dep_Trfase_small"/>
</dbReference>
<comment type="pathway">
    <text evidence="2">Amino-acid biosynthesis; L-histidine biosynthesis; L-histidine from 5-phospho-alpha-D-ribose 1-diphosphate: step 7/9.</text>
</comment>
<evidence type="ECO:0000313" key="11">
    <source>
        <dbReference type="Proteomes" id="UP000799771"/>
    </source>
</evidence>
<dbReference type="GeneID" id="54406370"/>
<dbReference type="EMBL" id="ML977508">
    <property type="protein sequence ID" value="KAF2128275.1"/>
    <property type="molecule type" value="Genomic_DNA"/>
</dbReference>
<keyword evidence="6 10" id="KW-0808">Transferase</keyword>
<dbReference type="OrthoDB" id="2015537at2759"/>
<evidence type="ECO:0000256" key="8">
    <source>
        <dbReference type="ARBA" id="ARBA00047481"/>
    </source>
</evidence>
<dbReference type="CDD" id="cd00609">
    <property type="entry name" value="AAT_like"/>
    <property type="match status" value="1"/>
</dbReference>
<evidence type="ECO:0000256" key="4">
    <source>
        <dbReference type="ARBA" id="ARBA00012748"/>
    </source>
</evidence>
<evidence type="ECO:0000256" key="5">
    <source>
        <dbReference type="ARBA" id="ARBA00022576"/>
    </source>
</evidence>
<dbReference type="EC" id="2.6.1.9" evidence="4"/>
<dbReference type="InterPro" id="IPR004838">
    <property type="entry name" value="NHTrfase_class1_PyrdxlP-BS"/>
</dbReference>